<protein>
    <submittedName>
        <fullName evidence="1">Uncharacterized protein</fullName>
    </submittedName>
</protein>
<reference evidence="1 2" key="1">
    <citation type="journal article" date="2018" name="J. Allergy Clin. Immunol.">
        <title>High-quality assembly of Dermatophagoides pteronyssinus genome and transcriptome reveals a wide range of novel allergens.</title>
        <authorList>
            <person name="Liu X.Y."/>
            <person name="Yang K.Y."/>
            <person name="Wang M.Q."/>
            <person name="Kwok J.S."/>
            <person name="Zeng X."/>
            <person name="Yang Z."/>
            <person name="Xiao X.J."/>
            <person name="Lau C.P."/>
            <person name="Li Y."/>
            <person name="Huang Z.M."/>
            <person name="Ba J.G."/>
            <person name="Yim A.K."/>
            <person name="Ouyang C.Y."/>
            <person name="Ngai S.M."/>
            <person name="Chan T.F."/>
            <person name="Leung E.L."/>
            <person name="Liu L."/>
            <person name="Liu Z.G."/>
            <person name="Tsui S.K."/>
        </authorList>
    </citation>
    <scope>NUCLEOTIDE SEQUENCE [LARGE SCALE GENOMIC DNA]</scope>
    <source>
        <strain evidence="1">Derp</strain>
    </source>
</reference>
<evidence type="ECO:0000313" key="1">
    <source>
        <dbReference type="EMBL" id="KAH9419337.1"/>
    </source>
</evidence>
<comment type="caution">
    <text evidence="1">The sequence shown here is derived from an EMBL/GenBank/DDBJ whole genome shotgun (WGS) entry which is preliminary data.</text>
</comment>
<dbReference type="Proteomes" id="UP000887458">
    <property type="component" value="Unassembled WGS sequence"/>
</dbReference>
<name>A0ABQ8JAC9_DERPT</name>
<proteinExistence type="predicted"/>
<sequence length="77" mass="8804">MDSLPSPSSSTTTAKLSINSIFNDPLNIFLPQILSHKMNIQSAINDLKLHFDVYNNDYEDDDVMKKLNNIFFQTIII</sequence>
<accession>A0ABQ8JAC9</accession>
<organism evidence="1 2">
    <name type="scientific">Dermatophagoides pteronyssinus</name>
    <name type="common">European house dust mite</name>
    <dbReference type="NCBI Taxonomy" id="6956"/>
    <lineage>
        <taxon>Eukaryota</taxon>
        <taxon>Metazoa</taxon>
        <taxon>Ecdysozoa</taxon>
        <taxon>Arthropoda</taxon>
        <taxon>Chelicerata</taxon>
        <taxon>Arachnida</taxon>
        <taxon>Acari</taxon>
        <taxon>Acariformes</taxon>
        <taxon>Sarcoptiformes</taxon>
        <taxon>Astigmata</taxon>
        <taxon>Psoroptidia</taxon>
        <taxon>Analgoidea</taxon>
        <taxon>Pyroglyphidae</taxon>
        <taxon>Dermatophagoidinae</taxon>
        <taxon>Dermatophagoides</taxon>
    </lineage>
</organism>
<dbReference type="EMBL" id="NJHN03000060">
    <property type="protein sequence ID" value="KAH9419337.1"/>
    <property type="molecule type" value="Genomic_DNA"/>
</dbReference>
<gene>
    <name evidence="1" type="ORF">DERP_005847</name>
</gene>
<keyword evidence="2" id="KW-1185">Reference proteome</keyword>
<reference evidence="1 2" key="2">
    <citation type="journal article" date="2022" name="Mol. Biol. Evol.">
        <title>Comparative Genomics Reveals Insights into the Divergent Evolution of Astigmatic Mites and Household Pest Adaptations.</title>
        <authorList>
            <person name="Xiong Q."/>
            <person name="Wan A.T."/>
            <person name="Liu X."/>
            <person name="Fung C.S."/>
            <person name="Xiao X."/>
            <person name="Malainual N."/>
            <person name="Hou J."/>
            <person name="Wang L."/>
            <person name="Wang M."/>
            <person name="Yang K.Y."/>
            <person name="Cui Y."/>
            <person name="Leung E.L."/>
            <person name="Nong W."/>
            <person name="Shin S.K."/>
            <person name="Au S.W."/>
            <person name="Jeong K.Y."/>
            <person name="Chew F.T."/>
            <person name="Hui J.H."/>
            <person name="Leung T.F."/>
            <person name="Tungtrongchitr A."/>
            <person name="Zhong N."/>
            <person name="Liu Z."/>
            <person name="Tsui S.K."/>
        </authorList>
    </citation>
    <scope>NUCLEOTIDE SEQUENCE [LARGE SCALE GENOMIC DNA]</scope>
    <source>
        <strain evidence="1">Derp</strain>
    </source>
</reference>
<evidence type="ECO:0000313" key="2">
    <source>
        <dbReference type="Proteomes" id="UP000887458"/>
    </source>
</evidence>